<evidence type="ECO:0000313" key="3">
    <source>
        <dbReference type="Proteomes" id="UP001222027"/>
    </source>
</evidence>
<keyword evidence="1" id="KW-1133">Transmembrane helix</keyword>
<feature type="transmembrane region" description="Helical" evidence="1">
    <location>
        <begin position="199"/>
        <end position="220"/>
    </location>
</feature>
<dbReference type="Proteomes" id="UP001222027">
    <property type="component" value="Unassembled WGS sequence"/>
</dbReference>
<keyword evidence="3" id="KW-1185">Reference proteome</keyword>
<evidence type="ECO:0000256" key="1">
    <source>
        <dbReference type="SAM" id="Phobius"/>
    </source>
</evidence>
<dbReference type="AlphaFoldDB" id="A0AAV8QC64"/>
<reference evidence="2 3" key="1">
    <citation type="submission" date="2022-12" db="EMBL/GenBank/DDBJ databases">
        <title>Chromosome-scale assembly of the Ensete ventricosum genome.</title>
        <authorList>
            <person name="Dussert Y."/>
            <person name="Stocks J."/>
            <person name="Wendawek A."/>
            <person name="Woldeyes F."/>
            <person name="Nichols R.A."/>
            <person name="Borrell J.S."/>
        </authorList>
    </citation>
    <scope>NUCLEOTIDE SEQUENCE [LARGE SCALE GENOMIC DNA]</scope>
    <source>
        <strain evidence="3">cv. Maze</strain>
        <tissue evidence="2">Seeds</tissue>
    </source>
</reference>
<sequence length="228" mass="25678">MLLVKKEQMDDLKTLPLHLPGSCSHSIKKVQVLTFQRGPCHGSSFQLLGKEQASRLSSAFESRCRVGLVPAFVRIGRRGKRSLNKLPSNILAAAISAWSFLFTTISGWRINPDYWKGSPFSELGILELQQSMHRDSLSHENSNHGGIMCMQSMEDKILSTANDQQDLFRKILDHVQTCERQQVYKKEELEFPTYLRPSALLITGMGFVISNHLVLLSTAYRDIAIAAM</sequence>
<gene>
    <name evidence="2" type="ORF">OPV22_019673</name>
</gene>
<evidence type="ECO:0000313" key="2">
    <source>
        <dbReference type="EMBL" id="KAJ8475946.1"/>
    </source>
</evidence>
<organism evidence="2 3">
    <name type="scientific">Ensete ventricosum</name>
    <name type="common">Abyssinian banana</name>
    <name type="synonym">Musa ensete</name>
    <dbReference type="NCBI Taxonomy" id="4639"/>
    <lineage>
        <taxon>Eukaryota</taxon>
        <taxon>Viridiplantae</taxon>
        <taxon>Streptophyta</taxon>
        <taxon>Embryophyta</taxon>
        <taxon>Tracheophyta</taxon>
        <taxon>Spermatophyta</taxon>
        <taxon>Magnoliopsida</taxon>
        <taxon>Liliopsida</taxon>
        <taxon>Zingiberales</taxon>
        <taxon>Musaceae</taxon>
        <taxon>Ensete</taxon>
    </lineage>
</organism>
<protein>
    <submittedName>
        <fullName evidence="2">Uncharacterized protein</fullName>
    </submittedName>
</protein>
<accession>A0AAV8QC64</accession>
<keyword evidence="1" id="KW-0472">Membrane</keyword>
<comment type="caution">
    <text evidence="2">The sequence shown here is derived from an EMBL/GenBank/DDBJ whole genome shotgun (WGS) entry which is preliminary data.</text>
</comment>
<dbReference type="EMBL" id="JAQQAF010000006">
    <property type="protein sequence ID" value="KAJ8475946.1"/>
    <property type="molecule type" value="Genomic_DNA"/>
</dbReference>
<feature type="transmembrane region" description="Helical" evidence="1">
    <location>
        <begin position="90"/>
        <end position="110"/>
    </location>
</feature>
<name>A0AAV8QC64_ENSVE</name>
<keyword evidence="1" id="KW-0812">Transmembrane</keyword>
<proteinExistence type="predicted"/>